<evidence type="ECO:0000256" key="4">
    <source>
        <dbReference type="ARBA" id="ARBA00023163"/>
    </source>
</evidence>
<evidence type="ECO:0000313" key="6">
    <source>
        <dbReference type="EMBL" id="AUZ88145.1"/>
    </source>
</evidence>
<dbReference type="GO" id="GO:0003723">
    <property type="term" value="F:RNA binding"/>
    <property type="evidence" value="ECO:0007669"/>
    <property type="project" value="InterPro"/>
</dbReference>
<dbReference type="SMART" id="SM01012">
    <property type="entry name" value="ANTAR"/>
    <property type="match status" value="1"/>
</dbReference>
<evidence type="ECO:0000313" key="7">
    <source>
        <dbReference type="Proteomes" id="UP000239187"/>
    </source>
</evidence>
<evidence type="ECO:0000259" key="5">
    <source>
        <dbReference type="PROSITE" id="PS50921"/>
    </source>
</evidence>
<sequence length="258" mass="27768">MAGTTDPQDYTSDIYDLMLAHQSVQEFLDAVVRLSATIMAPADVVSGITYRNRRRMVTLVSSIPEVGVLDELQYDAGDGPCLTALNTGTTTVVDDTDADQRWRGYLRAVADHGYLSMMGMPLPLRARNDGTDDGRSEGAASINFYGAERAVFTPERQRAAEAFATSAGAALSLIVKVDDARDQTAHMVAATETRSAIDVAVGIIMAQNRCSQEEAFRILRSSSNNQNVKVHTLAQLILERASNPAPVVPHSGNTAPNP</sequence>
<keyword evidence="4" id="KW-0804">Transcription</keyword>
<feature type="domain" description="ANTAR" evidence="5">
    <location>
        <begin position="177"/>
        <end position="238"/>
    </location>
</feature>
<dbReference type="RefSeq" id="WP_208739305.1">
    <property type="nucleotide sequence ID" value="NZ_CP024915.1"/>
</dbReference>
<dbReference type="InterPro" id="IPR005561">
    <property type="entry name" value="ANTAR"/>
</dbReference>
<protein>
    <recommendedName>
        <fullName evidence="5">ANTAR domain-containing protein</fullName>
    </recommendedName>
</protein>
<organism evidence="6 7">
    <name type="scientific">Arthrobacter agilis</name>
    <dbReference type="NCBI Taxonomy" id="37921"/>
    <lineage>
        <taxon>Bacteria</taxon>
        <taxon>Bacillati</taxon>
        <taxon>Actinomycetota</taxon>
        <taxon>Actinomycetes</taxon>
        <taxon>Micrococcales</taxon>
        <taxon>Micrococcaceae</taxon>
        <taxon>Arthrobacter</taxon>
    </lineage>
</organism>
<keyword evidence="3" id="KW-0805">Transcription regulation</keyword>
<dbReference type="Pfam" id="PF03861">
    <property type="entry name" value="ANTAR"/>
    <property type="match status" value="1"/>
</dbReference>
<dbReference type="GO" id="GO:0016301">
    <property type="term" value="F:kinase activity"/>
    <property type="evidence" value="ECO:0007669"/>
    <property type="project" value="UniProtKB-KW"/>
</dbReference>
<accession>A0A2L0UFW1</accession>
<gene>
    <name evidence="6" type="ORF">CVO76_11235</name>
</gene>
<evidence type="ECO:0000256" key="2">
    <source>
        <dbReference type="ARBA" id="ARBA00022777"/>
    </source>
</evidence>
<reference evidence="6 7" key="1">
    <citation type="submission" date="2017-11" db="EMBL/GenBank/DDBJ databases">
        <title>Draft genome of Arthrobacter agilis strain UMCV2, a plant growth-promoting rhizobacterium and biocontrol capacity of phytopathogenic fungi.</title>
        <authorList>
            <person name="Martinez-Camara R."/>
            <person name="Santoyo G."/>
            <person name="Moreno-Hagelsieb G."/>
            <person name="Valencia-Cantero E."/>
        </authorList>
    </citation>
    <scope>NUCLEOTIDE SEQUENCE [LARGE SCALE GENOMIC DNA]</scope>
    <source>
        <strain evidence="6 7">UMCV2</strain>
    </source>
</reference>
<keyword evidence="1" id="KW-0808">Transferase</keyword>
<evidence type="ECO:0000256" key="1">
    <source>
        <dbReference type="ARBA" id="ARBA00022679"/>
    </source>
</evidence>
<dbReference type="InterPro" id="IPR003018">
    <property type="entry name" value="GAF"/>
</dbReference>
<dbReference type="InterPro" id="IPR036388">
    <property type="entry name" value="WH-like_DNA-bd_sf"/>
</dbReference>
<proteinExistence type="predicted"/>
<dbReference type="InterPro" id="IPR029016">
    <property type="entry name" value="GAF-like_dom_sf"/>
</dbReference>
<dbReference type="SMART" id="SM00065">
    <property type="entry name" value="GAF"/>
    <property type="match status" value="1"/>
</dbReference>
<dbReference type="InterPro" id="IPR012074">
    <property type="entry name" value="GAF_ANTAR"/>
</dbReference>
<dbReference type="PROSITE" id="PS50921">
    <property type="entry name" value="ANTAR"/>
    <property type="match status" value="1"/>
</dbReference>
<evidence type="ECO:0000256" key="3">
    <source>
        <dbReference type="ARBA" id="ARBA00023015"/>
    </source>
</evidence>
<dbReference type="Gene3D" id="3.30.450.40">
    <property type="match status" value="1"/>
</dbReference>
<dbReference type="EMBL" id="CP024915">
    <property type="protein sequence ID" value="AUZ88145.1"/>
    <property type="molecule type" value="Genomic_DNA"/>
</dbReference>
<dbReference type="PIRSF" id="PIRSF036625">
    <property type="entry name" value="GAF_ANTAR"/>
    <property type="match status" value="1"/>
</dbReference>
<dbReference type="AlphaFoldDB" id="A0A2L0UFW1"/>
<dbReference type="Proteomes" id="UP000239187">
    <property type="component" value="Chromosome"/>
</dbReference>
<dbReference type="Pfam" id="PF13185">
    <property type="entry name" value="GAF_2"/>
    <property type="match status" value="1"/>
</dbReference>
<dbReference type="SUPFAM" id="SSF55781">
    <property type="entry name" value="GAF domain-like"/>
    <property type="match status" value="1"/>
</dbReference>
<keyword evidence="2" id="KW-0418">Kinase</keyword>
<dbReference type="Gene3D" id="1.10.10.10">
    <property type="entry name" value="Winged helix-like DNA-binding domain superfamily/Winged helix DNA-binding domain"/>
    <property type="match status" value="1"/>
</dbReference>
<name>A0A2L0UFW1_9MICC</name>
<dbReference type="InterPro" id="IPR011006">
    <property type="entry name" value="CheY-like_superfamily"/>
</dbReference>
<dbReference type="SUPFAM" id="SSF52172">
    <property type="entry name" value="CheY-like"/>
    <property type="match status" value="1"/>
</dbReference>